<name>A0ACC2XTR3_9TREE</name>
<reference evidence="1" key="1">
    <citation type="submission" date="2023-04" db="EMBL/GenBank/DDBJ databases">
        <title>Draft Genome sequencing of Naganishia species isolated from polar environments using Oxford Nanopore Technology.</title>
        <authorList>
            <person name="Leo P."/>
            <person name="Venkateswaran K."/>
        </authorList>
    </citation>
    <scope>NUCLEOTIDE SEQUENCE</scope>
    <source>
        <strain evidence="1">DBVPG 5303</strain>
    </source>
</reference>
<dbReference type="EMBL" id="JASBWV010000004">
    <property type="protein sequence ID" value="KAJ9126627.1"/>
    <property type="molecule type" value="Genomic_DNA"/>
</dbReference>
<evidence type="ECO:0000313" key="2">
    <source>
        <dbReference type="Proteomes" id="UP001234202"/>
    </source>
</evidence>
<accession>A0ACC2XTR3</accession>
<proteinExistence type="predicted"/>
<comment type="caution">
    <text evidence="1">The sequence shown here is derived from an EMBL/GenBank/DDBJ whole genome shotgun (WGS) entry which is preliminary data.</text>
</comment>
<protein>
    <submittedName>
        <fullName evidence="1">Uncharacterized protein</fullName>
    </submittedName>
</protein>
<keyword evidence="2" id="KW-1185">Reference proteome</keyword>
<gene>
    <name evidence="1" type="ORF">QFC24_001656</name>
</gene>
<evidence type="ECO:0000313" key="1">
    <source>
        <dbReference type="EMBL" id="KAJ9126627.1"/>
    </source>
</evidence>
<dbReference type="Proteomes" id="UP001234202">
    <property type="component" value="Unassembled WGS sequence"/>
</dbReference>
<sequence length="366" mass="38890">MSRHRFVKNINLDAHPPHVADEMASDSGEDEGISEEDAASLRLSFSIAKPLLADLQPPIPDDSIRESLWHYYFDVEKAVNYLRKERQKGVLVPTKPPGERVASQQTPSSTPTLPMSAIQRLAASRKAAQDRTPTPISAAAASATPAAITTAEPNGKPLSKLAQLAAQRKAAASAKQTEPPQRPTAEIIPPFEPSILASSTSPVKPVSKLAQRIAAAKAAKASAEAEAAKSSVPLSSVPDAGPQPTDNALKRPVDSDSMEVDSVDNASPLFTFPALLERNLPDNRTKAPFNLAFSSSGTAPSSFFNLLTAAPRGGEPIPGDLEQEAREKKKQRTIRGSDPFEALDPDEVVMQAREGTTLSAGTGSRK</sequence>
<organism evidence="1 2">
    <name type="scientific">Naganishia onofrii</name>
    <dbReference type="NCBI Taxonomy" id="1851511"/>
    <lineage>
        <taxon>Eukaryota</taxon>
        <taxon>Fungi</taxon>
        <taxon>Dikarya</taxon>
        <taxon>Basidiomycota</taxon>
        <taxon>Agaricomycotina</taxon>
        <taxon>Tremellomycetes</taxon>
        <taxon>Filobasidiales</taxon>
        <taxon>Filobasidiaceae</taxon>
        <taxon>Naganishia</taxon>
    </lineage>
</organism>